<feature type="binding site" evidence="1">
    <location>
        <position position="33"/>
    </location>
    <ligand>
        <name>ATP</name>
        <dbReference type="ChEBI" id="CHEBI:30616"/>
    </ligand>
</feature>
<name>A0A392PN59_9FABA</name>
<evidence type="ECO:0000313" key="2">
    <source>
        <dbReference type="EMBL" id="MCI13533.1"/>
    </source>
</evidence>
<keyword evidence="1" id="KW-0547">Nucleotide-binding</keyword>
<feature type="non-terminal residue" evidence="2">
    <location>
        <position position="40"/>
    </location>
</feature>
<evidence type="ECO:0000313" key="3">
    <source>
        <dbReference type="Proteomes" id="UP000265520"/>
    </source>
</evidence>
<keyword evidence="3" id="KW-1185">Reference proteome</keyword>
<comment type="caution">
    <text evidence="2">The sequence shown here is derived from an EMBL/GenBank/DDBJ whole genome shotgun (WGS) entry which is preliminary data.</text>
</comment>
<accession>A0A392PN59</accession>
<organism evidence="2 3">
    <name type="scientific">Trifolium medium</name>
    <dbReference type="NCBI Taxonomy" id="97028"/>
    <lineage>
        <taxon>Eukaryota</taxon>
        <taxon>Viridiplantae</taxon>
        <taxon>Streptophyta</taxon>
        <taxon>Embryophyta</taxon>
        <taxon>Tracheophyta</taxon>
        <taxon>Spermatophyta</taxon>
        <taxon>Magnoliopsida</taxon>
        <taxon>eudicotyledons</taxon>
        <taxon>Gunneridae</taxon>
        <taxon>Pentapetalae</taxon>
        <taxon>rosids</taxon>
        <taxon>fabids</taxon>
        <taxon>Fabales</taxon>
        <taxon>Fabaceae</taxon>
        <taxon>Papilionoideae</taxon>
        <taxon>50 kb inversion clade</taxon>
        <taxon>NPAAA clade</taxon>
        <taxon>Hologalegina</taxon>
        <taxon>IRL clade</taxon>
        <taxon>Trifolieae</taxon>
        <taxon>Trifolium</taxon>
    </lineage>
</organism>
<protein>
    <submittedName>
        <fullName evidence="2">Serine/threonine-protein kinase SAPK2-like</fullName>
    </submittedName>
</protein>
<dbReference type="EMBL" id="LXQA010088573">
    <property type="protein sequence ID" value="MCI13533.1"/>
    <property type="molecule type" value="Genomic_DNA"/>
</dbReference>
<dbReference type="InterPro" id="IPR011009">
    <property type="entry name" value="Kinase-like_dom_sf"/>
</dbReference>
<keyword evidence="1" id="KW-0067">ATP-binding</keyword>
<keyword evidence="2" id="KW-0418">Kinase</keyword>
<dbReference type="InterPro" id="IPR017441">
    <property type="entry name" value="Protein_kinase_ATP_BS"/>
</dbReference>
<dbReference type="AlphaFoldDB" id="A0A392PN59"/>
<dbReference type="GO" id="GO:0016301">
    <property type="term" value="F:kinase activity"/>
    <property type="evidence" value="ECO:0007669"/>
    <property type="project" value="UniProtKB-KW"/>
</dbReference>
<reference evidence="2 3" key="1">
    <citation type="journal article" date="2018" name="Front. Plant Sci.">
        <title>Red Clover (Trifolium pratense) and Zigzag Clover (T. medium) - A Picture of Genomic Similarities and Differences.</title>
        <authorList>
            <person name="Dluhosova J."/>
            <person name="Istvanek J."/>
            <person name="Nedelnik J."/>
            <person name="Repkova J."/>
        </authorList>
    </citation>
    <scope>NUCLEOTIDE SEQUENCE [LARGE SCALE GENOMIC DNA]</scope>
    <source>
        <strain evidence="3">cv. 10/8</strain>
        <tissue evidence="2">Leaf</tissue>
    </source>
</reference>
<dbReference type="PROSITE" id="PS00107">
    <property type="entry name" value="PROTEIN_KINASE_ATP"/>
    <property type="match status" value="1"/>
</dbReference>
<evidence type="ECO:0000256" key="1">
    <source>
        <dbReference type="PROSITE-ProRule" id="PRU10141"/>
    </source>
</evidence>
<dbReference type="GO" id="GO:0005524">
    <property type="term" value="F:ATP binding"/>
    <property type="evidence" value="ECO:0007669"/>
    <property type="project" value="UniProtKB-UniRule"/>
</dbReference>
<dbReference type="SUPFAM" id="SSF56112">
    <property type="entry name" value="Protein kinase-like (PK-like)"/>
    <property type="match status" value="1"/>
</dbReference>
<keyword evidence="2" id="KW-0808">Transferase</keyword>
<dbReference type="Gene3D" id="3.30.200.20">
    <property type="entry name" value="Phosphorylase Kinase, domain 1"/>
    <property type="match status" value="1"/>
</dbReference>
<proteinExistence type="predicted"/>
<sequence length="40" mass="4633">MERYEVVKDIGSGNFAVAKLVRDIFTKELFAVKFIERGQK</sequence>
<dbReference type="Proteomes" id="UP000265520">
    <property type="component" value="Unassembled WGS sequence"/>
</dbReference>